<reference evidence="1" key="2">
    <citation type="submission" date="2023-08" db="EMBL/GenBank/DDBJ databases">
        <title>Nitrogen cycling bacteria in agricultural field soils.</title>
        <authorList>
            <person name="Jang J."/>
        </authorList>
    </citation>
    <scope>NUCLEOTIDE SEQUENCE</scope>
    <source>
        <strain evidence="1">PS3-36</strain>
    </source>
</reference>
<dbReference type="Proteomes" id="UP001178888">
    <property type="component" value="Unassembled WGS sequence"/>
</dbReference>
<proteinExistence type="predicted"/>
<dbReference type="AlphaFoldDB" id="A0A4R5VUS2"/>
<protein>
    <submittedName>
        <fullName evidence="2">SRPBCC family protein</fullName>
    </submittedName>
</protein>
<dbReference type="Proteomes" id="UP000295132">
    <property type="component" value="Unassembled WGS sequence"/>
</dbReference>
<comment type="caution">
    <text evidence="2">The sequence shown here is derived from an EMBL/GenBank/DDBJ whole genome shotgun (WGS) entry which is preliminary data.</text>
</comment>
<dbReference type="SUPFAM" id="SSF55961">
    <property type="entry name" value="Bet v1-like"/>
    <property type="match status" value="1"/>
</dbReference>
<dbReference type="EMBL" id="JAVGVR010000001">
    <property type="protein sequence ID" value="MDQ6597671.1"/>
    <property type="molecule type" value="Genomic_DNA"/>
</dbReference>
<dbReference type="EMBL" id="SMYO01000003">
    <property type="protein sequence ID" value="TDK62929.1"/>
    <property type="molecule type" value="Genomic_DNA"/>
</dbReference>
<dbReference type="InterPro" id="IPR023393">
    <property type="entry name" value="START-like_dom_sf"/>
</dbReference>
<gene>
    <name evidence="2" type="ORF">E2K98_05550</name>
    <name evidence="1" type="ORF">RCG21_15080</name>
</gene>
<evidence type="ECO:0000313" key="2">
    <source>
        <dbReference type="EMBL" id="TDK62929.1"/>
    </source>
</evidence>
<keyword evidence="4" id="KW-1185">Reference proteome</keyword>
<organism evidence="2 3">
    <name type="scientific">Bacillus salipaludis</name>
    <dbReference type="NCBI Taxonomy" id="2547811"/>
    <lineage>
        <taxon>Bacteria</taxon>
        <taxon>Bacillati</taxon>
        <taxon>Bacillota</taxon>
        <taxon>Bacilli</taxon>
        <taxon>Bacillales</taxon>
        <taxon>Bacillaceae</taxon>
        <taxon>Bacillus</taxon>
    </lineage>
</organism>
<dbReference type="RefSeq" id="WP_133333279.1">
    <property type="nucleotide sequence ID" value="NZ_JAVGVR010000001.1"/>
</dbReference>
<sequence length="147" mass="16721">MLGVDTKNKGGDSVMSVMNAKTLGISIRCQPKVVYEYITNPENLSEWATTFSFSVKKSERGEWIVETPEGEMKIKYVDRNEFGVADHYVITPQGQKIYNPMRVFPNNTGCEVIFTIFQVSGMSDFKFLEDAKMVERDLKSLKNVMEA</sequence>
<evidence type="ECO:0000313" key="1">
    <source>
        <dbReference type="EMBL" id="MDQ6597671.1"/>
    </source>
</evidence>
<dbReference type="Gene3D" id="3.30.530.20">
    <property type="match status" value="1"/>
</dbReference>
<accession>A0A4R5VUS2</accession>
<evidence type="ECO:0000313" key="3">
    <source>
        <dbReference type="Proteomes" id="UP000295132"/>
    </source>
</evidence>
<reference evidence="2 3" key="1">
    <citation type="submission" date="2019-03" db="EMBL/GenBank/DDBJ databases">
        <title>Bacillus niacini sp. nov. a Nicotinate-Metabolizing Mesophile Isolated from Soil.</title>
        <authorList>
            <person name="Zhang G."/>
        </authorList>
    </citation>
    <scope>NUCLEOTIDE SEQUENCE [LARGE SCALE GENOMIC DNA]</scope>
    <source>
        <strain evidence="2 3">WN066</strain>
    </source>
</reference>
<evidence type="ECO:0000313" key="4">
    <source>
        <dbReference type="Proteomes" id="UP001178888"/>
    </source>
</evidence>
<name>A0A4R5VUS2_9BACI</name>